<evidence type="ECO:0000256" key="1">
    <source>
        <dbReference type="SAM" id="MobiDB-lite"/>
    </source>
</evidence>
<dbReference type="EMBL" id="ML976617">
    <property type="protein sequence ID" value="KAF1844175.1"/>
    <property type="molecule type" value="Genomic_DNA"/>
</dbReference>
<feature type="compositionally biased region" description="Basic and acidic residues" evidence="1">
    <location>
        <begin position="793"/>
        <end position="803"/>
    </location>
</feature>
<dbReference type="PANTHER" id="PTHR46563">
    <property type="entry name" value="RING-TYPE DOMAIN-CONTAINING PROTEIN"/>
    <property type="match status" value="1"/>
</dbReference>
<feature type="compositionally biased region" description="Basic and acidic residues" evidence="1">
    <location>
        <begin position="1226"/>
        <end position="1255"/>
    </location>
</feature>
<feature type="compositionally biased region" description="Low complexity" evidence="1">
    <location>
        <begin position="368"/>
        <end position="379"/>
    </location>
</feature>
<feature type="compositionally biased region" description="Basic and acidic residues" evidence="1">
    <location>
        <begin position="384"/>
        <end position="396"/>
    </location>
</feature>
<feature type="compositionally biased region" description="Basic and acidic residues" evidence="1">
    <location>
        <begin position="291"/>
        <end position="306"/>
    </location>
</feature>
<feature type="compositionally biased region" description="Polar residues" evidence="1">
    <location>
        <begin position="19"/>
        <end position="29"/>
    </location>
</feature>
<comment type="caution">
    <text evidence="2">The sequence shown here is derived from an EMBL/GenBank/DDBJ whole genome shotgun (WGS) entry which is preliminary data.</text>
</comment>
<feature type="compositionally biased region" description="Gly residues" evidence="1">
    <location>
        <begin position="1006"/>
        <end position="1019"/>
    </location>
</feature>
<feature type="compositionally biased region" description="Polar residues" evidence="1">
    <location>
        <begin position="769"/>
        <end position="789"/>
    </location>
</feature>
<reference evidence="2" key="1">
    <citation type="submission" date="2020-01" db="EMBL/GenBank/DDBJ databases">
        <authorList>
            <consortium name="DOE Joint Genome Institute"/>
            <person name="Haridas S."/>
            <person name="Albert R."/>
            <person name="Binder M."/>
            <person name="Bloem J."/>
            <person name="Labutti K."/>
            <person name="Salamov A."/>
            <person name="Andreopoulos B."/>
            <person name="Baker S.E."/>
            <person name="Barry K."/>
            <person name="Bills G."/>
            <person name="Bluhm B.H."/>
            <person name="Cannon C."/>
            <person name="Castanera R."/>
            <person name="Culley D.E."/>
            <person name="Daum C."/>
            <person name="Ezra D."/>
            <person name="Gonzalez J.B."/>
            <person name="Henrissat B."/>
            <person name="Kuo A."/>
            <person name="Liang C."/>
            <person name="Lipzen A."/>
            <person name="Lutzoni F."/>
            <person name="Magnuson J."/>
            <person name="Mondo S."/>
            <person name="Nolan M."/>
            <person name="Ohm R."/>
            <person name="Pangilinan J."/>
            <person name="Park H.-J."/>
            <person name="Ramirez L."/>
            <person name="Alfaro M."/>
            <person name="Sun H."/>
            <person name="Tritt A."/>
            <person name="Yoshinaga Y."/>
            <person name="Zwiers L.-H."/>
            <person name="Turgeon B.G."/>
            <person name="Goodwin S.B."/>
            <person name="Spatafora J.W."/>
            <person name="Crous P.W."/>
            <person name="Grigoriev I.V."/>
        </authorList>
    </citation>
    <scope>NUCLEOTIDE SEQUENCE</scope>
    <source>
        <strain evidence="2">CBS 394.84</strain>
    </source>
</reference>
<dbReference type="PANTHER" id="PTHR46563:SF4">
    <property type="entry name" value="ASPARTYL_ASPARAGINYL BETA-HYDROXYLASE ISOFORM X1"/>
    <property type="match status" value="1"/>
</dbReference>
<feature type="compositionally biased region" description="Polar residues" evidence="1">
    <location>
        <begin position="1061"/>
        <end position="1079"/>
    </location>
</feature>
<feature type="compositionally biased region" description="Low complexity" evidence="1">
    <location>
        <begin position="434"/>
        <end position="452"/>
    </location>
</feature>
<feature type="compositionally biased region" description="Polar residues" evidence="1">
    <location>
        <begin position="216"/>
        <end position="262"/>
    </location>
</feature>
<gene>
    <name evidence="2" type="ORF">K460DRAFT_357797</name>
</gene>
<feature type="region of interest" description="Disordered" evidence="1">
    <location>
        <begin position="823"/>
        <end position="930"/>
    </location>
</feature>
<feature type="compositionally biased region" description="Basic and acidic residues" evidence="1">
    <location>
        <begin position="343"/>
        <end position="365"/>
    </location>
</feature>
<feature type="compositionally biased region" description="Low complexity" evidence="1">
    <location>
        <begin position="316"/>
        <end position="329"/>
    </location>
</feature>
<feature type="compositionally biased region" description="Basic and acidic residues" evidence="1">
    <location>
        <begin position="568"/>
        <end position="579"/>
    </location>
</feature>
<feature type="compositionally biased region" description="Polar residues" evidence="1">
    <location>
        <begin position="643"/>
        <end position="674"/>
    </location>
</feature>
<evidence type="ECO:0000313" key="2">
    <source>
        <dbReference type="EMBL" id="KAF1844175.1"/>
    </source>
</evidence>
<accession>A0A9P4L6T8</accession>
<feature type="compositionally biased region" description="Polar residues" evidence="1">
    <location>
        <begin position="597"/>
        <end position="608"/>
    </location>
</feature>
<dbReference type="RefSeq" id="XP_040786738.1">
    <property type="nucleotide sequence ID" value="XM_040932063.1"/>
</dbReference>
<evidence type="ECO:0000313" key="3">
    <source>
        <dbReference type="Proteomes" id="UP000800039"/>
    </source>
</evidence>
<feature type="compositionally biased region" description="Polar residues" evidence="1">
    <location>
        <begin position="900"/>
        <end position="911"/>
    </location>
</feature>
<feature type="compositionally biased region" description="Polar residues" evidence="1">
    <location>
        <begin position="453"/>
        <end position="475"/>
    </location>
</feature>
<keyword evidence="3" id="KW-1185">Reference proteome</keyword>
<feature type="compositionally biased region" description="Basic and acidic residues" evidence="1">
    <location>
        <begin position="1292"/>
        <end position="1305"/>
    </location>
</feature>
<feature type="region of interest" description="Disordered" evidence="1">
    <location>
        <begin position="956"/>
        <end position="1400"/>
    </location>
</feature>
<feature type="compositionally biased region" description="Basic and acidic residues" evidence="1">
    <location>
        <begin position="912"/>
        <end position="929"/>
    </location>
</feature>
<feature type="compositionally biased region" description="Polar residues" evidence="1">
    <location>
        <begin position="57"/>
        <end position="74"/>
    </location>
</feature>
<sequence>MEKIKNVVSGHRKSEDATHTSPSTATGSEQHPIFDQMTGHKEGNEGTLTSAGGPYAQVQTTSGEPYTALAQPSDSPGHHGHARPEHVATGSPIGASNTTSREPIGSSSTTTGGPIGGSNTTTGGPIGSSNTTSREPIGGSSTTSGGNIRPDYPTGKDHLTAGISDASIKSGVIGFGAGERQEHAALSTHNPTEQYMDRNQVVGGGNPGTAAMTEGKNLTSTTGAEPHSHSGTTQRDPTGTNVGGTTAQQPYDNTLRQQSYTADTDRSFPLAGGVASRQHPHEHTLPTQHKTVSEREPGTKEREAGLHKGHGREGLAGAATAATVGGVATQRPHEHTSSTQHKPISEREPGTKEREVGVHEGHGREGLAGAAAVATTVGASKALSHSEERNVKDQGLETRQATYGNVPPATSSNTSTGPIGSTTGSTTHHHNPEALAAATAAASKSSTISPSAQQPGYGTQDRSVPGASQSATSSGPAFESFGALNRDRPHGTRSASHRHVPGEFPSPTPGDESKTFLDYHSVVEPTSASGAPIGQHSAVEPTPTIDGSTGSHELRHTGSLEQPQSKSSDIHEEHHHGRDAALAGGLGAGAAGLGTYAASQKHATSDTGNKPLYEEASPYSSKTIDPRVLGTKAKLEEQRFDPQAQSETLPHHAAQTSNPTGISAASGPTASHGTAKTEDPQHHYGRDAALVGAGAATAGGLHHTLQRDDTPGTGTAALPPNASYPSAPLSSSAIPQQSSNTSAGIAPQQRSPGNDTFYGTPGAPAPVVSGSSPQQQPLSNLGHTSTSGPTAIPDRDPQHHYGRDATLAGAGAATAGGLYAATRDNKANTGPASSTIGPHDSNIANVLDPRVQPDPSKQVHHNVGPTSQDPASRTVGPHDGNIANIVDPRVQPDPSKQKGHTTTGPHQSDSLNRADPRVDEKAGEHHYGRDAAVVGGTGAAGYGAYEAAKAYGEHRNTQPGASINEQRYGTTDKVANTSNTVPTQSQYNYNDPSTASNVNRNTALGTGAGLGAAGAGAGAYAGSKHADNTQNLPLHQKQDFAYSAAPGSVPQSGSTGGTIAPHNTHTQDPVGNQHYNPSQDRSEQHHDKRDAALLGTAGAAAAGGGAYAYSQHQDAERERARLEKEQQERLKHEAHDREKEQHRLDKEQHKHEKEAHKLEKEQHKHDKGVVAAQHKHDKDVAAYEKEQHHLETEQHKRDKEAEKEAHRLEKEREGGEKKKGGLLGFLHRDKSKKETPSPETSPRHSKEYSPRDSKEYAAAGTAGALGAGTTAAAYGEEQDPESPRWKGKNRLHKDPPPGHPAREALENQNEGQGELYGGKREHVGIDGPIGNPNLISGDRETQKGVYGGHEIHDTGNLSAGTGGADANPNIGGYHNAPSAPGHHHQTAANPEAIRKADTPY</sequence>
<feature type="compositionally biased region" description="Low complexity" evidence="1">
    <location>
        <begin position="688"/>
        <end position="703"/>
    </location>
</feature>
<organism evidence="2 3">
    <name type="scientific">Cucurbitaria berberidis CBS 394.84</name>
    <dbReference type="NCBI Taxonomy" id="1168544"/>
    <lineage>
        <taxon>Eukaryota</taxon>
        <taxon>Fungi</taxon>
        <taxon>Dikarya</taxon>
        <taxon>Ascomycota</taxon>
        <taxon>Pezizomycotina</taxon>
        <taxon>Dothideomycetes</taxon>
        <taxon>Pleosporomycetidae</taxon>
        <taxon>Pleosporales</taxon>
        <taxon>Pleosporineae</taxon>
        <taxon>Cucurbitariaceae</taxon>
        <taxon>Cucurbitaria</taxon>
    </lineage>
</organism>
<feature type="region of interest" description="Disordered" evidence="1">
    <location>
        <begin position="1"/>
        <end position="163"/>
    </location>
</feature>
<name>A0A9P4L6T8_9PLEO</name>
<feature type="compositionally biased region" description="Basic and acidic residues" evidence="1">
    <location>
        <begin position="1113"/>
        <end position="1219"/>
    </location>
</feature>
<feature type="compositionally biased region" description="Low complexity" evidence="1">
    <location>
        <begin position="103"/>
        <end position="146"/>
    </location>
</feature>
<feature type="compositionally biased region" description="Low complexity" evidence="1">
    <location>
        <begin position="716"/>
        <end position="742"/>
    </location>
</feature>
<dbReference type="OrthoDB" id="2590867at2759"/>
<proteinExistence type="predicted"/>
<feature type="compositionally biased region" description="Basic and acidic residues" evidence="1">
    <location>
        <begin position="675"/>
        <end position="686"/>
    </location>
</feature>
<protein>
    <submittedName>
        <fullName evidence="2">Uncharacterized protein</fullName>
    </submittedName>
</protein>
<dbReference type="GeneID" id="63849315"/>
<feature type="compositionally biased region" description="Basic and acidic residues" evidence="1">
    <location>
        <begin position="1080"/>
        <end position="1091"/>
    </location>
</feature>
<feature type="compositionally biased region" description="Low complexity" evidence="1">
    <location>
        <begin position="410"/>
        <end position="426"/>
    </location>
</feature>
<feature type="compositionally biased region" description="Polar residues" evidence="1">
    <location>
        <begin position="827"/>
        <end position="836"/>
    </location>
</feature>
<dbReference type="Proteomes" id="UP000800039">
    <property type="component" value="Unassembled WGS sequence"/>
</dbReference>
<feature type="compositionally biased region" description="Polar residues" evidence="1">
    <location>
        <begin position="957"/>
        <end position="1001"/>
    </location>
</feature>
<feature type="region of interest" description="Disordered" evidence="1">
    <location>
        <begin position="179"/>
        <end position="808"/>
    </location>
</feature>
<feature type="compositionally biased region" description="Low complexity" evidence="1">
    <location>
        <begin position="1257"/>
        <end position="1273"/>
    </location>
</feature>